<dbReference type="OrthoDB" id="535702at2759"/>
<protein>
    <recommendedName>
        <fullName evidence="5">Transmembrane protein</fullName>
    </recommendedName>
</protein>
<dbReference type="Proteomes" id="UP000006906">
    <property type="component" value="Chromosome 13"/>
</dbReference>
<feature type="compositionally biased region" description="Basic and acidic residues" evidence="1">
    <location>
        <begin position="51"/>
        <end position="62"/>
    </location>
</feature>
<evidence type="ECO:0000313" key="3">
    <source>
        <dbReference type="EMBL" id="PNW74379.1"/>
    </source>
</evidence>
<feature type="transmembrane region" description="Helical" evidence="2">
    <location>
        <begin position="315"/>
        <end position="338"/>
    </location>
</feature>
<dbReference type="InParanoid" id="A8JAY7"/>
<keyword evidence="2" id="KW-0812">Transmembrane</keyword>
<evidence type="ECO:0000256" key="2">
    <source>
        <dbReference type="SAM" id="Phobius"/>
    </source>
</evidence>
<dbReference type="EMBL" id="CM008974">
    <property type="protein sequence ID" value="PNW74379.1"/>
    <property type="molecule type" value="Genomic_DNA"/>
</dbReference>
<dbReference type="GeneID" id="5724690"/>
<organism evidence="3 4">
    <name type="scientific">Chlamydomonas reinhardtii</name>
    <name type="common">Chlamydomonas smithii</name>
    <dbReference type="NCBI Taxonomy" id="3055"/>
    <lineage>
        <taxon>Eukaryota</taxon>
        <taxon>Viridiplantae</taxon>
        <taxon>Chlorophyta</taxon>
        <taxon>core chlorophytes</taxon>
        <taxon>Chlorophyceae</taxon>
        <taxon>CS clade</taxon>
        <taxon>Chlamydomonadales</taxon>
        <taxon>Chlamydomonadaceae</taxon>
        <taxon>Chlamydomonas</taxon>
    </lineage>
</organism>
<dbReference type="AlphaFoldDB" id="A8JAY7"/>
<gene>
    <name evidence="3" type="ORF">CHLRE_13g606150v5</name>
</gene>
<proteinExistence type="predicted"/>
<feature type="transmembrane region" description="Helical" evidence="2">
    <location>
        <begin position="217"/>
        <end position="240"/>
    </location>
</feature>
<dbReference type="Gramene" id="PNW74379">
    <property type="protein sequence ID" value="PNW74379"/>
    <property type="gene ID" value="CHLRE_13g606150v5"/>
</dbReference>
<accession>A8JAY7</accession>
<dbReference type="KEGG" id="cre:CHLRE_13g606150v5"/>
<dbReference type="RefSeq" id="XP_001699139.1">
    <property type="nucleotide sequence ID" value="XM_001699087.2"/>
</dbReference>
<keyword evidence="4" id="KW-1185">Reference proteome</keyword>
<evidence type="ECO:0000256" key="1">
    <source>
        <dbReference type="SAM" id="MobiDB-lite"/>
    </source>
</evidence>
<feature type="compositionally biased region" description="Acidic residues" evidence="1">
    <location>
        <begin position="10"/>
        <end position="30"/>
    </location>
</feature>
<name>A8JAY7_CHLRE</name>
<keyword evidence="2" id="KW-1133">Transmembrane helix</keyword>
<dbReference type="OMA" id="CANSWIE"/>
<dbReference type="HOGENOM" id="CLU_647882_0_0_1"/>
<sequence length="424" mass="46249">MPCPFGFTAEDGEYDLGDITPTEDEEEEQVAEGTGSGNEKKDKKSKKSKKKDSADEPVEEIKPSGGAKKKKDKKKAPEELEFDFEKDPVSWFYQNQIKSEAEFAKKKDSLRAEARKRLDAIMSRKDKHLEWPSDSDLDDLSIRSSELSDLDSDVDSLGSIISCANSWIEDARYGTPAEKTLQWTAYTALATSGYSLWLTVQAVNTTRKVVGVLANSVWPNAAFAGAALLGASFIGLLLAVRYRSKRILLLSQAACLFLYSAFLVITCGVVFQPTVVDAKLRDVACVRYSNTDQGSRLCKMIPGIERDLAEQMYSLMWAAGLAAITAMATLITSIWYLYELAYIEKKAIKHKRRHKRRKHSIPWEKIKIVGPVTNCGAVKPAGGKAGATGGKCPIAHGGATTGASKCPVAGMVGASKGSGEKKND</sequence>
<feature type="region of interest" description="Disordered" evidence="1">
    <location>
        <begin position="1"/>
        <end position="81"/>
    </location>
</feature>
<dbReference type="PaxDb" id="3055-EDO98994"/>
<feature type="transmembrane region" description="Helical" evidence="2">
    <location>
        <begin position="247"/>
        <end position="271"/>
    </location>
</feature>
<evidence type="ECO:0000313" key="4">
    <source>
        <dbReference type="Proteomes" id="UP000006906"/>
    </source>
</evidence>
<reference evidence="3 4" key="1">
    <citation type="journal article" date="2007" name="Science">
        <title>The Chlamydomonas genome reveals the evolution of key animal and plant functions.</title>
        <authorList>
            <person name="Merchant S.S."/>
            <person name="Prochnik S.E."/>
            <person name="Vallon O."/>
            <person name="Harris E.H."/>
            <person name="Karpowicz S.J."/>
            <person name="Witman G.B."/>
            <person name="Terry A."/>
            <person name="Salamov A."/>
            <person name="Fritz-Laylin L.K."/>
            <person name="Marechal-Drouard L."/>
            <person name="Marshall W.F."/>
            <person name="Qu L.H."/>
            <person name="Nelson D.R."/>
            <person name="Sanderfoot A.A."/>
            <person name="Spalding M.H."/>
            <person name="Kapitonov V.V."/>
            <person name="Ren Q."/>
            <person name="Ferris P."/>
            <person name="Lindquist E."/>
            <person name="Shapiro H."/>
            <person name="Lucas S.M."/>
            <person name="Grimwood J."/>
            <person name="Schmutz J."/>
            <person name="Cardol P."/>
            <person name="Cerutti H."/>
            <person name="Chanfreau G."/>
            <person name="Chen C.L."/>
            <person name="Cognat V."/>
            <person name="Croft M.T."/>
            <person name="Dent R."/>
            <person name="Dutcher S."/>
            <person name="Fernandez E."/>
            <person name="Fukuzawa H."/>
            <person name="Gonzalez-Ballester D."/>
            <person name="Gonzalez-Halphen D."/>
            <person name="Hallmann A."/>
            <person name="Hanikenne M."/>
            <person name="Hippler M."/>
            <person name="Inwood W."/>
            <person name="Jabbari K."/>
            <person name="Kalanon M."/>
            <person name="Kuras R."/>
            <person name="Lefebvre P.A."/>
            <person name="Lemaire S.D."/>
            <person name="Lobanov A.V."/>
            <person name="Lohr M."/>
            <person name="Manuell A."/>
            <person name="Meier I."/>
            <person name="Mets L."/>
            <person name="Mittag M."/>
            <person name="Mittelmeier T."/>
            <person name="Moroney J.V."/>
            <person name="Moseley J."/>
            <person name="Napoli C."/>
            <person name="Nedelcu A.M."/>
            <person name="Niyogi K."/>
            <person name="Novoselov S.V."/>
            <person name="Paulsen I.T."/>
            <person name="Pazour G."/>
            <person name="Purton S."/>
            <person name="Ral J.P."/>
            <person name="Riano-Pachon D.M."/>
            <person name="Riekhof W."/>
            <person name="Rymarquis L."/>
            <person name="Schroda M."/>
            <person name="Stern D."/>
            <person name="Umen J."/>
            <person name="Willows R."/>
            <person name="Wilson N."/>
            <person name="Zimmer S.L."/>
            <person name="Allmer J."/>
            <person name="Balk J."/>
            <person name="Bisova K."/>
            <person name="Chen C.J."/>
            <person name="Elias M."/>
            <person name="Gendler K."/>
            <person name="Hauser C."/>
            <person name="Lamb M.R."/>
            <person name="Ledford H."/>
            <person name="Long J.C."/>
            <person name="Minagawa J."/>
            <person name="Page M.D."/>
            <person name="Pan J."/>
            <person name="Pootakham W."/>
            <person name="Roje S."/>
            <person name="Rose A."/>
            <person name="Stahlberg E."/>
            <person name="Terauchi A.M."/>
            <person name="Yang P."/>
            <person name="Ball S."/>
            <person name="Bowler C."/>
            <person name="Dieckmann C.L."/>
            <person name="Gladyshev V.N."/>
            <person name="Green P."/>
            <person name="Jorgensen R."/>
            <person name="Mayfield S."/>
            <person name="Mueller-Roeber B."/>
            <person name="Rajamani S."/>
            <person name="Sayre R.T."/>
            <person name="Brokstein P."/>
            <person name="Dubchak I."/>
            <person name="Goodstein D."/>
            <person name="Hornick L."/>
            <person name="Huang Y.W."/>
            <person name="Jhaveri J."/>
            <person name="Luo Y."/>
            <person name="Martinez D."/>
            <person name="Ngau W.C."/>
            <person name="Otillar B."/>
            <person name="Poliakov A."/>
            <person name="Porter A."/>
            <person name="Szajkowski L."/>
            <person name="Werner G."/>
            <person name="Zhou K."/>
            <person name="Grigoriev I.V."/>
            <person name="Rokhsar D.S."/>
            <person name="Grossman A.R."/>
        </authorList>
    </citation>
    <scope>NUCLEOTIDE SEQUENCE [LARGE SCALE GENOMIC DNA]</scope>
    <source>
        <strain evidence="4">CC-503</strain>
    </source>
</reference>
<evidence type="ECO:0008006" key="5">
    <source>
        <dbReference type="Google" id="ProtNLM"/>
    </source>
</evidence>
<keyword evidence="2" id="KW-0472">Membrane</keyword>